<evidence type="ECO:0000313" key="4">
    <source>
        <dbReference type="Proteomes" id="UP000324611"/>
    </source>
</evidence>
<feature type="chain" id="PRO_5022727405" evidence="1">
    <location>
        <begin position="23"/>
        <end position="655"/>
    </location>
</feature>
<dbReference type="Gene3D" id="2.60.40.10">
    <property type="entry name" value="Immunoglobulins"/>
    <property type="match status" value="1"/>
</dbReference>
<comment type="caution">
    <text evidence="3">The sequence shown here is derived from an EMBL/GenBank/DDBJ whole genome shotgun (WGS) entry which is preliminary data.</text>
</comment>
<feature type="signal peptide" evidence="1">
    <location>
        <begin position="1"/>
        <end position="22"/>
    </location>
</feature>
<dbReference type="InterPro" id="IPR013783">
    <property type="entry name" value="Ig-like_fold"/>
</dbReference>
<dbReference type="AlphaFoldDB" id="A0A5B2VVH2"/>
<keyword evidence="1" id="KW-0732">Signal</keyword>
<dbReference type="Pfam" id="PF13585">
    <property type="entry name" value="CHU_C"/>
    <property type="match status" value="1"/>
</dbReference>
<dbReference type="Proteomes" id="UP000324611">
    <property type="component" value="Unassembled WGS sequence"/>
</dbReference>
<name>A0A5B2VVH2_9BACT</name>
<organism evidence="3 4">
    <name type="scientific">Chitinophaga agrisoli</name>
    <dbReference type="NCBI Taxonomy" id="2607653"/>
    <lineage>
        <taxon>Bacteria</taxon>
        <taxon>Pseudomonadati</taxon>
        <taxon>Bacteroidota</taxon>
        <taxon>Chitinophagia</taxon>
        <taxon>Chitinophagales</taxon>
        <taxon>Chitinophagaceae</taxon>
        <taxon>Chitinophaga</taxon>
    </lineage>
</organism>
<evidence type="ECO:0000259" key="2">
    <source>
        <dbReference type="PROSITE" id="PS50835"/>
    </source>
</evidence>
<dbReference type="InterPro" id="IPR035986">
    <property type="entry name" value="PKD_dom_sf"/>
</dbReference>
<dbReference type="EMBL" id="VUOC01000002">
    <property type="protein sequence ID" value="KAA2242558.1"/>
    <property type="molecule type" value="Genomic_DNA"/>
</dbReference>
<reference evidence="3 4" key="2">
    <citation type="submission" date="2019-09" db="EMBL/GenBank/DDBJ databases">
        <authorList>
            <person name="Jin C."/>
        </authorList>
    </citation>
    <scope>NUCLEOTIDE SEQUENCE [LARGE SCALE GENOMIC DNA]</scope>
    <source>
        <strain evidence="3 4">BN140078</strain>
    </source>
</reference>
<dbReference type="InterPro" id="IPR026341">
    <property type="entry name" value="T9SS_type_B"/>
</dbReference>
<feature type="domain" description="Ig-like" evidence="2">
    <location>
        <begin position="314"/>
        <end position="393"/>
    </location>
</feature>
<dbReference type="NCBIfam" id="TIGR04131">
    <property type="entry name" value="Bac_Flav_CTERM"/>
    <property type="match status" value="1"/>
</dbReference>
<reference evidence="3 4" key="1">
    <citation type="submission" date="2019-09" db="EMBL/GenBank/DDBJ databases">
        <title>Chitinophaga ginsengihumi sp. nov., isolated from soil of ginseng rhizosphere.</title>
        <authorList>
            <person name="Lee J."/>
        </authorList>
    </citation>
    <scope>NUCLEOTIDE SEQUENCE [LARGE SCALE GENOMIC DNA]</scope>
    <source>
        <strain evidence="3 4">BN140078</strain>
    </source>
</reference>
<dbReference type="RefSeq" id="WP_149837430.1">
    <property type="nucleotide sequence ID" value="NZ_VUOC01000002.1"/>
</dbReference>
<gene>
    <name evidence="3" type="ORF">F0L74_08465</name>
</gene>
<accession>A0A5B2VVH2</accession>
<proteinExistence type="predicted"/>
<sequence>MRHAIKIALMLAFCAGIQPLSAQDYQPVAITGFNNDVVAETGTSSLAVTTTELDLSFYLLFSQAFANANGLSGGLPDNGTIVNGNRSYQLAPYDVSNGLYLSENGDIVNTAASGAVILTTPASFSRVSLLLFSTEGNSTLTTTLHFTDGTSAPGGTVTVNDWFNGPDEVLGGYGRITRKDAGPYTVDGLFANNPRFYKYDIALGCSNRTKLLDSISIDYISSSGSNFPSRAVIMALSGIPNTPVTVTADITPATCNDANGSIALSISGGTGLSYAWTSSPVQVNDTATNLPAGDYTCTILDGNGCATIYKGTVPKKTAATITAAANADSLCKGAEATLSATATGSPVTDYTWQPGNGSGTSFKVSPTATTTYTVSATDTLGCKLTATVKLTVTEIPAAPDATAVTACVDSTALLTISNPLAAYTYRWYSTANGTTVAGTGKTYGVPAANTNTTWYVEAVNGRCASERVPVAVNRLQQEAAPVVTAINITPNSVVFTWPASPEATGYEVSVNGSPYGMPSSGPAGTTHEVTGISLADGVTIQVIALGDAACQNSDPGNTTAKLLSQDVFIPNAFTPNQDGKNDLFKPEGNIISGVEMKIFNQWGELLYASTERSAAWDGTVNGKPQPMGVYVYAIRLKLADGKETLRKGSVNLIRP</sequence>
<dbReference type="PROSITE" id="PS50835">
    <property type="entry name" value="IG_LIKE"/>
    <property type="match status" value="1"/>
</dbReference>
<dbReference type="SUPFAM" id="SSF49299">
    <property type="entry name" value="PKD domain"/>
    <property type="match status" value="1"/>
</dbReference>
<evidence type="ECO:0000313" key="3">
    <source>
        <dbReference type="EMBL" id="KAA2242558.1"/>
    </source>
</evidence>
<dbReference type="InterPro" id="IPR007110">
    <property type="entry name" value="Ig-like_dom"/>
</dbReference>
<dbReference type="Pfam" id="PF19081">
    <property type="entry name" value="Ig_7"/>
    <property type="match status" value="1"/>
</dbReference>
<keyword evidence="4" id="KW-1185">Reference proteome</keyword>
<protein>
    <submittedName>
        <fullName evidence="3">T9SS type B sorting domain-containing protein</fullName>
    </submittedName>
</protein>
<dbReference type="InterPro" id="IPR044023">
    <property type="entry name" value="Ig_7"/>
</dbReference>
<evidence type="ECO:0000256" key="1">
    <source>
        <dbReference type="SAM" id="SignalP"/>
    </source>
</evidence>